<proteinExistence type="predicted"/>
<dbReference type="InterPro" id="IPR007492">
    <property type="entry name" value="LytTR_DNA-bd_dom"/>
</dbReference>
<comment type="caution">
    <text evidence="2">The sequence shown here is derived from an EMBL/GenBank/DDBJ whole genome shotgun (WGS) entry which is preliminary data.</text>
</comment>
<evidence type="ECO:0000313" key="2">
    <source>
        <dbReference type="EMBL" id="MBE9575091.1"/>
    </source>
</evidence>
<dbReference type="Proteomes" id="UP000656274">
    <property type="component" value="Unassembled WGS sequence"/>
</dbReference>
<dbReference type="RefSeq" id="WP_194093059.1">
    <property type="nucleotide sequence ID" value="NZ_JADFTZ010000001.1"/>
</dbReference>
<gene>
    <name evidence="2" type="ORF">IM755_00045</name>
</gene>
<dbReference type="PANTHER" id="PTHR37299:SF1">
    <property type="entry name" value="STAGE 0 SPORULATION PROTEIN A HOMOLOG"/>
    <property type="match status" value="1"/>
</dbReference>
<keyword evidence="2" id="KW-0238">DNA-binding</keyword>
<evidence type="ECO:0000259" key="1">
    <source>
        <dbReference type="PROSITE" id="PS50930"/>
    </source>
</evidence>
<dbReference type="GO" id="GO:0003677">
    <property type="term" value="F:DNA binding"/>
    <property type="evidence" value="ECO:0007669"/>
    <property type="project" value="UniProtKB-KW"/>
</dbReference>
<dbReference type="SMART" id="SM00850">
    <property type="entry name" value="LytTR"/>
    <property type="match status" value="1"/>
</dbReference>
<dbReference type="InterPro" id="IPR046947">
    <property type="entry name" value="LytR-like"/>
</dbReference>
<dbReference type="PANTHER" id="PTHR37299">
    <property type="entry name" value="TRANSCRIPTIONAL REGULATOR-RELATED"/>
    <property type="match status" value="1"/>
</dbReference>
<dbReference type="Gene3D" id="2.40.50.1020">
    <property type="entry name" value="LytTr DNA-binding domain"/>
    <property type="match status" value="1"/>
</dbReference>
<feature type="domain" description="HTH LytTR-type" evidence="1">
    <location>
        <begin position="6"/>
        <end position="108"/>
    </location>
</feature>
<dbReference type="Pfam" id="PF04397">
    <property type="entry name" value="LytTR"/>
    <property type="match status" value="1"/>
</dbReference>
<name>A0ABR9WPC3_9FLAO</name>
<accession>A0ABR9WPC3</accession>
<reference evidence="2 3" key="1">
    <citation type="submission" date="2020-10" db="EMBL/GenBank/DDBJ databases">
        <title>The genome sequence of Flavobacterium aquaticum 1Y8A.</title>
        <authorList>
            <person name="Liu Y."/>
        </authorList>
    </citation>
    <scope>NUCLEOTIDE SEQUENCE [LARGE SCALE GENOMIC DNA]</scope>
    <source>
        <strain evidence="2 3">1Y8A</strain>
    </source>
</reference>
<sequence length="110" mass="13052">MRKDLLQINTSKAIHFFDVNKIFFCKSRGKVTEFHLNESIYLSNKNLGEHEKDLEIFNTFVRIHHSYIININYLLTVDKSKFNCTLINNANIPISRRKLKKLIHFLSNNK</sequence>
<evidence type="ECO:0000313" key="3">
    <source>
        <dbReference type="Proteomes" id="UP000656274"/>
    </source>
</evidence>
<dbReference type="PROSITE" id="PS50930">
    <property type="entry name" value="HTH_LYTTR"/>
    <property type="match status" value="1"/>
</dbReference>
<organism evidence="2 3">
    <name type="scientific">Flavobacterium proteolyticum</name>
    <dbReference type="NCBI Taxonomy" id="2911683"/>
    <lineage>
        <taxon>Bacteria</taxon>
        <taxon>Pseudomonadati</taxon>
        <taxon>Bacteroidota</taxon>
        <taxon>Flavobacteriia</taxon>
        <taxon>Flavobacteriales</taxon>
        <taxon>Flavobacteriaceae</taxon>
        <taxon>Flavobacterium</taxon>
    </lineage>
</organism>
<keyword evidence="3" id="KW-1185">Reference proteome</keyword>
<protein>
    <submittedName>
        <fullName evidence="2">LytTR family transcriptional regulator DNA-binding domain-containing protein</fullName>
    </submittedName>
</protein>
<dbReference type="EMBL" id="JADFTZ010000001">
    <property type="protein sequence ID" value="MBE9575091.1"/>
    <property type="molecule type" value="Genomic_DNA"/>
</dbReference>